<dbReference type="RefSeq" id="WP_390185149.1">
    <property type="nucleotide sequence ID" value="NZ_BAABKX010000013.1"/>
</dbReference>
<keyword evidence="2" id="KW-0812">Transmembrane</keyword>
<sequence length="92" mass="10502">MMGESQEKMMGRPEQKAAGESAQDPIVLAAIASVGLSWYQFFIRGNRTQGIFIGLWPPTLLAFASYFNQKRMEKRMNPTNMMDSVRKKLRSK</sequence>
<evidence type="ECO:0000313" key="4">
    <source>
        <dbReference type="Proteomes" id="UP001501729"/>
    </source>
</evidence>
<name>A0AAV3UJG4_9EURY</name>
<dbReference type="EMBL" id="BAABKX010000013">
    <property type="protein sequence ID" value="GAA5053622.1"/>
    <property type="molecule type" value="Genomic_DNA"/>
</dbReference>
<keyword evidence="2" id="KW-0472">Membrane</keyword>
<protein>
    <submittedName>
        <fullName evidence="3">Uncharacterized protein</fullName>
    </submittedName>
</protein>
<feature type="transmembrane region" description="Helical" evidence="2">
    <location>
        <begin position="49"/>
        <end position="67"/>
    </location>
</feature>
<feature type="compositionally biased region" description="Basic and acidic residues" evidence="1">
    <location>
        <begin position="1"/>
        <end position="17"/>
    </location>
</feature>
<evidence type="ECO:0000313" key="3">
    <source>
        <dbReference type="EMBL" id="GAA5053622.1"/>
    </source>
</evidence>
<feature type="transmembrane region" description="Helical" evidence="2">
    <location>
        <begin position="26"/>
        <end position="43"/>
    </location>
</feature>
<proteinExistence type="predicted"/>
<evidence type="ECO:0000256" key="2">
    <source>
        <dbReference type="SAM" id="Phobius"/>
    </source>
</evidence>
<dbReference type="GeneID" id="68616838"/>
<evidence type="ECO:0000256" key="1">
    <source>
        <dbReference type="SAM" id="MobiDB-lite"/>
    </source>
</evidence>
<accession>A0AAV3UJG4</accession>
<keyword evidence="2" id="KW-1133">Transmembrane helix</keyword>
<gene>
    <name evidence="3" type="ORF">GCM10025751_31110</name>
</gene>
<dbReference type="Proteomes" id="UP001501729">
    <property type="component" value="Unassembled WGS sequence"/>
</dbReference>
<dbReference type="AlphaFoldDB" id="A0AAV3UJG4"/>
<comment type="caution">
    <text evidence="3">The sequence shown here is derived from an EMBL/GenBank/DDBJ whole genome shotgun (WGS) entry which is preliminary data.</text>
</comment>
<reference evidence="3 4" key="1">
    <citation type="journal article" date="2019" name="Int. J. Syst. Evol. Microbiol.">
        <title>The Global Catalogue of Microorganisms (GCM) 10K type strain sequencing project: providing services to taxonomists for standard genome sequencing and annotation.</title>
        <authorList>
            <consortium name="The Broad Institute Genomics Platform"/>
            <consortium name="The Broad Institute Genome Sequencing Center for Infectious Disease"/>
            <person name="Wu L."/>
            <person name="Ma J."/>
        </authorList>
    </citation>
    <scope>NUCLEOTIDE SEQUENCE [LARGE SCALE GENOMIC DNA]</scope>
    <source>
        <strain evidence="3 4">JCM 17504</strain>
    </source>
</reference>
<keyword evidence="4" id="KW-1185">Reference proteome</keyword>
<feature type="region of interest" description="Disordered" evidence="1">
    <location>
        <begin position="1"/>
        <end position="22"/>
    </location>
</feature>
<organism evidence="3 4">
    <name type="scientific">Haladaptatus pallidirubidus</name>
    <dbReference type="NCBI Taxonomy" id="1008152"/>
    <lineage>
        <taxon>Archaea</taxon>
        <taxon>Methanobacteriati</taxon>
        <taxon>Methanobacteriota</taxon>
        <taxon>Stenosarchaea group</taxon>
        <taxon>Halobacteria</taxon>
        <taxon>Halobacteriales</taxon>
        <taxon>Haladaptataceae</taxon>
        <taxon>Haladaptatus</taxon>
    </lineage>
</organism>